<name>A0A918MYJ3_9ALTE</name>
<evidence type="ECO:0000313" key="2">
    <source>
        <dbReference type="Proteomes" id="UP000631300"/>
    </source>
</evidence>
<reference evidence="1" key="2">
    <citation type="submission" date="2020-09" db="EMBL/GenBank/DDBJ databases">
        <authorList>
            <person name="Sun Q."/>
            <person name="Kim S."/>
        </authorList>
    </citation>
    <scope>NUCLEOTIDE SEQUENCE</scope>
    <source>
        <strain evidence="1">KCTC 22164</strain>
    </source>
</reference>
<sequence>MTEDNPIITATQQWLDEIVIGHNFCPFARFVRDPGQIRYRVCNGDAEAVLTTLAGECLYLNDNPDTATTLLMLSHNDFASFDVFLDILDAANGLLQHLELEGVYQLASFHPEYQFEDTQPDDAENYTNRAPYPTLHLLREADIERALADYGEPHTIFEANIATANRLGKAHFDKQLKQIRKQ</sequence>
<organism evidence="1 2">
    <name type="scientific">Alteromonas halophila</name>
    <dbReference type="NCBI Taxonomy" id="516698"/>
    <lineage>
        <taxon>Bacteria</taxon>
        <taxon>Pseudomonadati</taxon>
        <taxon>Pseudomonadota</taxon>
        <taxon>Gammaproteobacteria</taxon>
        <taxon>Alteromonadales</taxon>
        <taxon>Alteromonadaceae</taxon>
        <taxon>Alteromonas/Salinimonas group</taxon>
        <taxon>Alteromonas</taxon>
    </lineage>
</organism>
<proteinExistence type="predicted"/>
<dbReference type="AlphaFoldDB" id="A0A918MYJ3"/>
<evidence type="ECO:0008006" key="3">
    <source>
        <dbReference type="Google" id="ProtNLM"/>
    </source>
</evidence>
<accession>A0A918MYJ3</accession>
<keyword evidence="2" id="KW-1185">Reference proteome</keyword>
<reference evidence="1" key="1">
    <citation type="journal article" date="2014" name="Int. J. Syst. Evol. Microbiol.">
        <title>Complete genome sequence of Corynebacterium casei LMG S-19264T (=DSM 44701T), isolated from a smear-ripened cheese.</title>
        <authorList>
            <consortium name="US DOE Joint Genome Institute (JGI-PGF)"/>
            <person name="Walter F."/>
            <person name="Albersmeier A."/>
            <person name="Kalinowski J."/>
            <person name="Ruckert C."/>
        </authorList>
    </citation>
    <scope>NUCLEOTIDE SEQUENCE</scope>
    <source>
        <strain evidence="1">KCTC 22164</strain>
    </source>
</reference>
<evidence type="ECO:0000313" key="1">
    <source>
        <dbReference type="EMBL" id="GGW86306.1"/>
    </source>
</evidence>
<protein>
    <recommendedName>
        <fullName evidence="3">DUF1415 domain-containing protein</fullName>
    </recommendedName>
</protein>
<dbReference type="Pfam" id="PF07209">
    <property type="entry name" value="DUF1415"/>
    <property type="match status" value="1"/>
</dbReference>
<dbReference type="RefSeq" id="WP_189406039.1">
    <property type="nucleotide sequence ID" value="NZ_BMXP01000004.1"/>
</dbReference>
<gene>
    <name evidence="1" type="ORF">GCM10007391_19970</name>
</gene>
<dbReference type="Proteomes" id="UP000631300">
    <property type="component" value="Unassembled WGS sequence"/>
</dbReference>
<dbReference type="InterPro" id="IPR009858">
    <property type="entry name" value="DUF1415"/>
</dbReference>
<dbReference type="EMBL" id="BMXP01000004">
    <property type="protein sequence ID" value="GGW86306.1"/>
    <property type="molecule type" value="Genomic_DNA"/>
</dbReference>
<comment type="caution">
    <text evidence="1">The sequence shown here is derived from an EMBL/GenBank/DDBJ whole genome shotgun (WGS) entry which is preliminary data.</text>
</comment>